<feature type="region of interest" description="Disordered" evidence="1">
    <location>
        <begin position="1"/>
        <end position="26"/>
    </location>
</feature>
<reference evidence="2 3" key="1">
    <citation type="submission" date="2020-08" db="EMBL/GenBank/DDBJ databases">
        <authorList>
            <person name="Newling K."/>
            <person name="Davey J."/>
            <person name="Forrester S."/>
        </authorList>
    </citation>
    <scope>NUCLEOTIDE SEQUENCE [LARGE SCALE GENOMIC DNA]</scope>
    <source>
        <strain evidence="3">Crithidia deanei Carvalho (ATCC PRA-265)</strain>
    </source>
</reference>
<sequence length="144" mass="15347">MNEHGSLQSHFLESDTPFSGETSATRSTLSNGALSAYEPMNIQNFLTNFRGGDKGVFNQNHLSNTEVFPGNGRCTLPQNAASSKSLSGGVVLSNAVPSNIPPPPEEPSEEVAAPVIALNEEVLYHSFMSVNSMSLPLQNQEPSV</sequence>
<dbReference type="AlphaFoldDB" id="A0A7G2C4Z0"/>
<evidence type="ECO:0000256" key="1">
    <source>
        <dbReference type="SAM" id="MobiDB-lite"/>
    </source>
</evidence>
<accession>A0A7G2C4Z0</accession>
<evidence type="ECO:0000313" key="3">
    <source>
        <dbReference type="Proteomes" id="UP000515908"/>
    </source>
</evidence>
<evidence type="ECO:0000313" key="2">
    <source>
        <dbReference type="EMBL" id="CAD2214214.1"/>
    </source>
</evidence>
<dbReference type="VEuPathDB" id="TriTrypDB:ADEAN_000165800"/>
<dbReference type="EMBL" id="LR877147">
    <property type="protein sequence ID" value="CAD2214214.1"/>
    <property type="molecule type" value="Genomic_DNA"/>
</dbReference>
<organism evidence="2 3">
    <name type="scientific">Angomonas deanei</name>
    <dbReference type="NCBI Taxonomy" id="59799"/>
    <lineage>
        <taxon>Eukaryota</taxon>
        <taxon>Discoba</taxon>
        <taxon>Euglenozoa</taxon>
        <taxon>Kinetoplastea</taxon>
        <taxon>Metakinetoplastina</taxon>
        <taxon>Trypanosomatida</taxon>
        <taxon>Trypanosomatidae</taxon>
        <taxon>Strigomonadinae</taxon>
        <taxon>Angomonas</taxon>
    </lineage>
</organism>
<proteinExistence type="predicted"/>
<protein>
    <submittedName>
        <fullName evidence="2">Uncharacterized protein</fullName>
    </submittedName>
</protein>
<dbReference type="Proteomes" id="UP000515908">
    <property type="component" value="Chromosome 03"/>
</dbReference>
<keyword evidence="3" id="KW-1185">Reference proteome</keyword>
<gene>
    <name evidence="2" type="ORF">ADEAN_000165800</name>
</gene>
<name>A0A7G2C4Z0_9TRYP</name>